<dbReference type="EnsemblPlants" id="evm.model.05.864">
    <property type="protein sequence ID" value="cds.evm.model.05.864"/>
    <property type="gene ID" value="evm.TU.05.864"/>
</dbReference>
<keyword evidence="3" id="KW-1185">Reference proteome</keyword>
<dbReference type="PROSITE" id="PS50879">
    <property type="entry name" value="RNASE_H_1"/>
    <property type="match status" value="1"/>
</dbReference>
<dbReference type="OMA" id="WVDETKI"/>
<dbReference type="PANTHER" id="PTHR48475:SF2">
    <property type="entry name" value="RIBONUCLEASE H"/>
    <property type="match status" value="1"/>
</dbReference>
<dbReference type="PANTHER" id="PTHR48475">
    <property type="entry name" value="RIBONUCLEASE H"/>
    <property type="match status" value="1"/>
</dbReference>
<evidence type="ECO:0000313" key="2">
    <source>
        <dbReference type="EnsemblPlants" id="cds.evm.model.05.864"/>
    </source>
</evidence>
<dbReference type="Gene3D" id="3.30.420.10">
    <property type="entry name" value="Ribonuclease H-like superfamily/Ribonuclease H"/>
    <property type="match status" value="1"/>
</dbReference>
<name>A0A803PS73_CANSA</name>
<organism evidence="2 3">
    <name type="scientific">Cannabis sativa</name>
    <name type="common">Hemp</name>
    <name type="synonym">Marijuana</name>
    <dbReference type="NCBI Taxonomy" id="3483"/>
    <lineage>
        <taxon>Eukaryota</taxon>
        <taxon>Viridiplantae</taxon>
        <taxon>Streptophyta</taxon>
        <taxon>Embryophyta</taxon>
        <taxon>Tracheophyta</taxon>
        <taxon>Spermatophyta</taxon>
        <taxon>Magnoliopsida</taxon>
        <taxon>eudicotyledons</taxon>
        <taxon>Gunneridae</taxon>
        <taxon>Pentapetalae</taxon>
        <taxon>rosids</taxon>
        <taxon>fabids</taxon>
        <taxon>Rosales</taxon>
        <taxon>Cannabaceae</taxon>
        <taxon>Cannabis</taxon>
    </lineage>
</organism>
<dbReference type="Proteomes" id="UP000596661">
    <property type="component" value="Chromosome 5"/>
</dbReference>
<feature type="domain" description="RNase H type-1" evidence="1">
    <location>
        <begin position="67"/>
        <end position="150"/>
    </location>
</feature>
<evidence type="ECO:0000259" key="1">
    <source>
        <dbReference type="PROSITE" id="PS50879"/>
    </source>
</evidence>
<dbReference type="EMBL" id="UZAU01000467">
    <property type="status" value="NOT_ANNOTATED_CDS"/>
    <property type="molecule type" value="Genomic_DNA"/>
</dbReference>
<dbReference type="Gene3D" id="3.30.70.270">
    <property type="match status" value="1"/>
</dbReference>
<dbReference type="InterPro" id="IPR002156">
    <property type="entry name" value="RNaseH_domain"/>
</dbReference>
<dbReference type="Gramene" id="evm.model.05.864">
    <property type="protein sequence ID" value="cds.evm.model.05.864"/>
    <property type="gene ID" value="evm.TU.05.864"/>
</dbReference>
<sequence length="150" mass="17061">MFVDMLGKSMEVYIDDMLVKSLATVDHLNHLEQSFQHPTQARAFKKTHQVDMHVQVEKELLCLKEQSDSKWRLSVDGSSNNRGCGLGIVLNSPQGDVIQRAIKCDFKVTNNETEYEALLARLDLAKEMNIKTLEIMSDSQLIVNQFNGTY</sequence>
<reference evidence="2" key="2">
    <citation type="submission" date="2021-03" db="UniProtKB">
        <authorList>
            <consortium name="EnsemblPlants"/>
        </authorList>
    </citation>
    <scope>IDENTIFICATION</scope>
</reference>
<dbReference type="SUPFAM" id="SSF53098">
    <property type="entry name" value="Ribonuclease H-like"/>
    <property type="match status" value="1"/>
</dbReference>
<dbReference type="CDD" id="cd09279">
    <property type="entry name" value="RNase_HI_like"/>
    <property type="match status" value="1"/>
</dbReference>
<reference evidence="2" key="1">
    <citation type="submission" date="2018-11" db="EMBL/GenBank/DDBJ databases">
        <authorList>
            <person name="Grassa J C."/>
        </authorList>
    </citation>
    <scope>NUCLEOTIDE SEQUENCE [LARGE SCALE GENOMIC DNA]</scope>
</reference>
<proteinExistence type="predicted"/>
<dbReference type="InterPro" id="IPR036397">
    <property type="entry name" value="RNaseH_sf"/>
</dbReference>
<dbReference type="InterPro" id="IPR012337">
    <property type="entry name" value="RNaseH-like_sf"/>
</dbReference>
<dbReference type="Pfam" id="PF13456">
    <property type="entry name" value="RVT_3"/>
    <property type="match status" value="1"/>
</dbReference>
<dbReference type="InterPro" id="IPR043128">
    <property type="entry name" value="Rev_trsase/Diguanyl_cyclase"/>
</dbReference>
<dbReference type="GO" id="GO:0003676">
    <property type="term" value="F:nucleic acid binding"/>
    <property type="evidence" value="ECO:0007669"/>
    <property type="project" value="InterPro"/>
</dbReference>
<evidence type="ECO:0000313" key="3">
    <source>
        <dbReference type="Proteomes" id="UP000596661"/>
    </source>
</evidence>
<dbReference type="GO" id="GO:0004523">
    <property type="term" value="F:RNA-DNA hybrid ribonuclease activity"/>
    <property type="evidence" value="ECO:0007669"/>
    <property type="project" value="InterPro"/>
</dbReference>
<dbReference type="AlphaFoldDB" id="A0A803PS73"/>
<protein>
    <recommendedName>
        <fullName evidence="1">RNase H type-1 domain-containing protein</fullName>
    </recommendedName>
</protein>
<accession>A0A803PS73</accession>